<dbReference type="Pfam" id="PF02130">
    <property type="entry name" value="YbeY"/>
    <property type="match status" value="1"/>
</dbReference>
<dbReference type="SUPFAM" id="SSF55486">
    <property type="entry name" value="Metalloproteases ('zincins'), catalytic domain"/>
    <property type="match status" value="1"/>
</dbReference>
<evidence type="ECO:0000256" key="6">
    <source>
        <dbReference type="ARBA" id="ARBA00022801"/>
    </source>
</evidence>
<dbReference type="Gene3D" id="3.40.390.30">
    <property type="entry name" value="Metalloproteases ('zincins'), catalytic domain"/>
    <property type="match status" value="1"/>
</dbReference>
<dbReference type="PANTHER" id="PTHR46986:SF1">
    <property type="entry name" value="ENDORIBONUCLEASE YBEY, CHLOROPLASTIC"/>
    <property type="match status" value="1"/>
</dbReference>
<dbReference type="GO" id="GO:0005737">
    <property type="term" value="C:cytoplasm"/>
    <property type="evidence" value="ECO:0007669"/>
    <property type="project" value="UniProtKB-SubCell"/>
</dbReference>
<feature type="binding site" evidence="8">
    <location>
        <position position="122"/>
    </location>
    <ligand>
        <name>Zn(2+)</name>
        <dbReference type="ChEBI" id="CHEBI:29105"/>
        <note>catalytic</note>
    </ligand>
</feature>
<comment type="function">
    <text evidence="8">Single strand-specific metallo-endoribonuclease involved in late-stage 70S ribosome quality control and in maturation of the 3' terminus of the 16S rRNA.</text>
</comment>
<keyword evidence="4 8" id="KW-0479">Metal-binding</keyword>
<feature type="binding site" evidence="8">
    <location>
        <position position="128"/>
    </location>
    <ligand>
        <name>Zn(2+)</name>
        <dbReference type="ChEBI" id="CHEBI:29105"/>
        <note>catalytic</note>
    </ligand>
</feature>
<protein>
    <recommendedName>
        <fullName evidence="8">Endoribonuclease YbeY</fullName>
        <ecNumber evidence="8">3.1.-.-</ecNumber>
    </recommendedName>
</protein>
<keyword evidence="3 8" id="KW-0540">Nuclease</keyword>
<evidence type="ECO:0000313" key="9">
    <source>
        <dbReference type="EMBL" id="PCI79950.1"/>
    </source>
</evidence>
<evidence type="ECO:0000256" key="4">
    <source>
        <dbReference type="ARBA" id="ARBA00022723"/>
    </source>
</evidence>
<proteinExistence type="inferred from homology"/>
<comment type="similarity">
    <text evidence="1 8">Belongs to the endoribonuclease YbeY family.</text>
</comment>
<keyword evidence="8" id="KW-0698">rRNA processing</keyword>
<dbReference type="GO" id="GO:0008270">
    <property type="term" value="F:zinc ion binding"/>
    <property type="evidence" value="ECO:0007669"/>
    <property type="project" value="UniProtKB-UniRule"/>
</dbReference>
<dbReference type="Proteomes" id="UP000218767">
    <property type="component" value="Unassembled WGS sequence"/>
</dbReference>
<accession>A0A2A4XBL1</accession>
<keyword evidence="8" id="KW-0963">Cytoplasm</keyword>
<keyword evidence="7 8" id="KW-0862">Zinc</keyword>
<dbReference type="NCBIfam" id="TIGR00043">
    <property type="entry name" value="rRNA maturation RNase YbeY"/>
    <property type="match status" value="1"/>
</dbReference>
<keyword evidence="6 8" id="KW-0378">Hydrolase</keyword>
<dbReference type="InterPro" id="IPR023091">
    <property type="entry name" value="MetalPrtase_cat_dom_sf_prd"/>
</dbReference>
<keyword evidence="5 8" id="KW-0255">Endonuclease</keyword>
<dbReference type="HAMAP" id="MF_00009">
    <property type="entry name" value="Endoribonucl_YbeY"/>
    <property type="match status" value="1"/>
</dbReference>
<organism evidence="9 10">
    <name type="scientific">SAR86 cluster bacterium</name>
    <dbReference type="NCBI Taxonomy" id="2030880"/>
    <lineage>
        <taxon>Bacteria</taxon>
        <taxon>Pseudomonadati</taxon>
        <taxon>Pseudomonadota</taxon>
        <taxon>Gammaproteobacteria</taxon>
        <taxon>SAR86 cluster</taxon>
    </lineage>
</organism>
<dbReference type="InterPro" id="IPR002036">
    <property type="entry name" value="YbeY"/>
</dbReference>
<comment type="cofactor">
    <cofactor evidence="8">
        <name>Zn(2+)</name>
        <dbReference type="ChEBI" id="CHEBI:29105"/>
    </cofactor>
    <text evidence="8">Binds 1 zinc ion.</text>
</comment>
<evidence type="ECO:0000256" key="8">
    <source>
        <dbReference type="HAMAP-Rule" id="MF_00009"/>
    </source>
</evidence>
<name>A0A2A4XBL1_9GAMM</name>
<dbReference type="GO" id="GO:0006364">
    <property type="term" value="P:rRNA processing"/>
    <property type="evidence" value="ECO:0007669"/>
    <property type="project" value="UniProtKB-UniRule"/>
</dbReference>
<dbReference type="PANTHER" id="PTHR46986">
    <property type="entry name" value="ENDORIBONUCLEASE YBEY, CHLOROPLASTIC"/>
    <property type="match status" value="1"/>
</dbReference>
<feature type="binding site" evidence="8">
    <location>
        <position position="118"/>
    </location>
    <ligand>
        <name>Zn(2+)</name>
        <dbReference type="ChEBI" id="CHEBI:29105"/>
        <note>catalytic</note>
    </ligand>
</feature>
<evidence type="ECO:0000256" key="1">
    <source>
        <dbReference type="ARBA" id="ARBA00010875"/>
    </source>
</evidence>
<comment type="subcellular location">
    <subcellularLocation>
        <location evidence="8">Cytoplasm</location>
    </subcellularLocation>
</comment>
<comment type="caution">
    <text evidence="9">The sequence shown here is derived from an EMBL/GenBank/DDBJ whole genome shotgun (WGS) entry which is preliminary data.</text>
</comment>
<dbReference type="EC" id="3.1.-.-" evidence="8"/>
<evidence type="ECO:0000313" key="10">
    <source>
        <dbReference type="Proteomes" id="UP000218767"/>
    </source>
</evidence>
<evidence type="ECO:0000256" key="2">
    <source>
        <dbReference type="ARBA" id="ARBA00022517"/>
    </source>
</evidence>
<sequence length="157" mass="17413">MNAIVNISNSCADKWVPTIEQCENWLNCGLQVAEQSKPCSISLSFVDAASSQSLNSDYRGKDKPTNVLSFPAEFPSELREQVDTYPLGDIVICAAVVEVEAAEQGKELTAHWAHLTIHGLFHLLGYLHDQQSNAEEMEKLEINTLERLGIPNPYLLV</sequence>
<dbReference type="EMBL" id="NVUL01000013">
    <property type="protein sequence ID" value="PCI79950.1"/>
    <property type="molecule type" value="Genomic_DNA"/>
</dbReference>
<dbReference type="GO" id="GO:0004521">
    <property type="term" value="F:RNA endonuclease activity"/>
    <property type="evidence" value="ECO:0007669"/>
    <property type="project" value="UniProtKB-UniRule"/>
</dbReference>
<dbReference type="GO" id="GO:0004222">
    <property type="term" value="F:metalloendopeptidase activity"/>
    <property type="evidence" value="ECO:0007669"/>
    <property type="project" value="InterPro"/>
</dbReference>
<dbReference type="AlphaFoldDB" id="A0A2A4XBL1"/>
<keyword evidence="2 8" id="KW-0690">Ribosome biogenesis</keyword>
<evidence type="ECO:0000256" key="5">
    <source>
        <dbReference type="ARBA" id="ARBA00022759"/>
    </source>
</evidence>
<reference evidence="10" key="1">
    <citation type="submission" date="2017-08" db="EMBL/GenBank/DDBJ databases">
        <title>A dynamic microbial community with high functional redundancy inhabits the cold, oxic subseafloor aquifer.</title>
        <authorList>
            <person name="Tully B.J."/>
            <person name="Wheat C.G."/>
            <person name="Glazer B.T."/>
            <person name="Huber J.A."/>
        </authorList>
    </citation>
    <scope>NUCLEOTIDE SEQUENCE [LARGE SCALE GENOMIC DNA]</scope>
</reference>
<evidence type="ECO:0000256" key="3">
    <source>
        <dbReference type="ARBA" id="ARBA00022722"/>
    </source>
</evidence>
<gene>
    <name evidence="8" type="primary">ybeY</name>
    <name evidence="9" type="ORF">COB20_03920</name>
</gene>
<evidence type="ECO:0000256" key="7">
    <source>
        <dbReference type="ARBA" id="ARBA00022833"/>
    </source>
</evidence>